<comment type="caution">
    <text evidence="2">The sequence shown here is derived from an EMBL/GenBank/DDBJ whole genome shotgun (WGS) entry which is preliminary data.</text>
</comment>
<dbReference type="Gene3D" id="1.10.238.10">
    <property type="entry name" value="EF-hand"/>
    <property type="match status" value="1"/>
</dbReference>
<evidence type="ECO:0000313" key="3">
    <source>
        <dbReference type="Proteomes" id="UP001596160"/>
    </source>
</evidence>
<proteinExistence type="predicted"/>
<evidence type="ECO:0000256" key="1">
    <source>
        <dbReference type="SAM" id="MobiDB-lite"/>
    </source>
</evidence>
<name>A0ABW0ATU1_9ACTN</name>
<dbReference type="Proteomes" id="UP001596160">
    <property type="component" value="Unassembled WGS sequence"/>
</dbReference>
<evidence type="ECO:0008006" key="4">
    <source>
        <dbReference type="Google" id="ProtNLM"/>
    </source>
</evidence>
<gene>
    <name evidence="2" type="ORF">ACFPRH_29750</name>
</gene>
<reference evidence="3" key="1">
    <citation type="journal article" date="2019" name="Int. J. Syst. Evol. Microbiol.">
        <title>The Global Catalogue of Microorganisms (GCM) 10K type strain sequencing project: providing services to taxonomists for standard genome sequencing and annotation.</title>
        <authorList>
            <consortium name="The Broad Institute Genomics Platform"/>
            <consortium name="The Broad Institute Genome Sequencing Center for Infectious Disease"/>
            <person name="Wu L."/>
            <person name="Ma J."/>
        </authorList>
    </citation>
    <scope>NUCLEOTIDE SEQUENCE [LARGE SCALE GENOMIC DNA]</scope>
    <source>
        <strain evidence="3">PCU 266</strain>
    </source>
</reference>
<organism evidence="2 3">
    <name type="scientific">Streptomyces amakusaensis</name>
    <dbReference type="NCBI Taxonomy" id="67271"/>
    <lineage>
        <taxon>Bacteria</taxon>
        <taxon>Bacillati</taxon>
        <taxon>Actinomycetota</taxon>
        <taxon>Actinomycetes</taxon>
        <taxon>Kitasatosporales</taxon>
        <taxon>Streptomycetaceae</taxon>
        <taxon>Streptomyces</taxon>
    </lineage>
</organism>
<feature type="region of interest" description="Disordered" evidence="1">
    <location>
        <begin position="1"/>
        <end position="21"/>
    </location>
</feature>
<keyword evidence="3" id="KW-1185">Reference proteome</keyword>
<dbReference type="RefSeq" id="WP_344484363.1">
    <property type="nucleotide sequence ID" value="NZ_BAAASB010000024.1"/>
</dbReference>
<feature type="region of interest" description="Disordered" evidence="1">
    <location>
        <begin position="120"/>
        <end position="154"/>
    </location>
</feature>
<evidence type="ECO:0000313" key="2">
    <source>
        <dbReference type="EMBL" id="MFC5155904.1"/>
    </source>
</evidence>
<dbReference type="EMBL" id="JBHSKP010000027">
    <property type="protein sequence ID" value="MFC5155904.1"/>
    <property type="molecule type" value="Genomic_DNA"/>
</dbReference>
<protein>
    <recommendedName>
        <fullName evidence="4">EF-hand domain-containing protein</fullName>
    </recommendedName>
</protein>
<accession>A0ABW0ATU1</accession>
<feature type="compositionally biased region" description="Low complexity" evidence="1">
    <location>
        <begin position="121"/>
        <end position="132"/>
    </location>
</feature>
<dbReference type="InterPro" id="IPR011992">
    <property type="entry name" value="EF-hand-dom_pair"/>
</dbReference>
<dbReference type="SUPFAM" id="SSF47473">
    <property type="entry name" value="EF-hand"/>
    <property type="match status" value="1"/>
</dbReference>
<sequence>MSAVSRPGWSTACGGSASAGRDPHHPLVGVARAAHQEVFRRMDANADGAVAFEESCRPALGSLFALADLDDEFTRLRAATGNSSDGTDAAFAALDVNGASTVDRDSCLAAIRDFLTTGNSPWPVRTRTATPTRPAPSPPETGDERKTGRVRRRW</sequence>